<dbReference type="KEGG" id="cgo:Corgl_0591"/>
<dbReference type="STRING" id="700015.Corgl_0591"/>
<reference evidence="2" key="1">
    <citation type="journal article" date="2013" name="Stand. Genomic Sci.">
        <title>Complete genome sequence of Coriobacterium glomerans type strain (PW2(T)) from the midgut of Pyrrhocoris apterus L. (red soldier bug).</title>
        <authorList>
            <person name="Stackebrandt E."/>
            <person name="Zeytun A."/>
            <person name="Lapidus A."/>
            <person name="Nolan M."/>
            <person name="Lucas S."/>
            <person name="Hammon N."/>
            <person name="Deshpande S."/>
            <person name="Cheng J.F."/>
            <person name="Tapia R."/>
            <person name="Goodwin L.A."/>
            <person name="Pitluck S."/>
            <person name="Liolios K."/>
            <person name="Pagani I."/>
            <person name="Ivanova N."/>
            <person name="Mavromatis K."/>
            <person name="Mikhailova N."/>
            <person name="Huntemann M."/>
            <person name="Pati A."/>
            <person name="Chen A."/>
            <person name="Palaniappan K."/>
            <person name="Chang Y.J."/>
            <person name="Land M."/>
            <person name="Hauser L."/>
            <person name="Rohde M."/>
            <person name="Pukall R."/>
            <person name="Goker M."/>
            <person name="Detter J.C."/>
            <person name="Woyke T."/>
            <person name="Bristow J."/>
            <person name="Eisen J.A."/>
            <person name="Markowitz V."/>
            <person name="Hugenholtz P."/>
            <person name="Kyrpides N.C."/>
            <person name="Klenk H.P."/>
        </authorList>
    </citation>
    <scope>NUCLEOTIDE SEQUENCE</scope>
    <source>
        <strain evidence="2">ATCC 49209 / DSM 20642 / JCM 10262 / PW2</strain>
    </source>
</reference>
<proteinExistence type="predicted"/>
<evidence type="ECO:0000313" key="1">
    <source>
        <dbReference type="EMBL" id="AEB06705.1"/>
    </source>
</evidence>
<protein>
    <submittedName>
        <fullName evidence="1">Uncharacterized protein</fullName>
    </submittedName>
</protein>
<sequence length="78" mass="8661">MIRSSDELACVDSILKHAGTGVAAVDMDDGEDSQRYNKILLAPALGAVQRVDLAFVYLDRAKLRAHQQRKMTSWLWGS</sequence>
<organism evidence="1 2">
    <name type="scientific">Coriobacterium glomerans (strain ATCC 49209 / DSM 20642 / JCM 10262 / PW2)</name>
    <dbReference type="NCBI Taxonomy" id="700015"/>
    <lineage>
        <taxon>Bacteria</taxon>
        <taxon>Bacillati</taxon>
        <taxon>Actinomycetota</taxon>
        <taxon>Coriobacteriia</taxon>
        <taxon>Coriobacteriales</taxon>
        <taxon>Coriobacteriaceae</taxon>
        <taxon>Coriobacterium</taxon>
    </lineage>
</organism>
<dbReference type="AlphaFoldDB" id="F2NBG9"/>
<accession>F2NBG9</accession>
<dbReference type="Proteomes" id="UP000006851">
    <property type="component" value="Chromosome"/>
</dbReference>
<gene>
    <name evidence="1" type="ordered locus">Corgl_0591</name>
</gene>
<keyword evidence="2" id="KW-1185">Reference proteome</keyword>
<dbReference type="HOGENOM" id="CLU_2616004_0_0_11"/>
<name>F2NBG9_CORGP</name>
<dbReference type="EMBL" id="CP002628">
    <property type="protein sequence ID" value="AEB06705.1"/>
    <property type="molecule type" value="Genomic_DNA"/>
</dbReference>
<evidence type="ECO:0000313" key="2">
    <source>
        <dbReference type="Proteomes" id="UP000006851"/>
    </source>
</evidence>